<dbReference type="EMBL" id="BGJZ01000042">
    <property type="protein sequence ID" value="GBH07678.1"/>
    <property type="molecule type" value="Genomic_DNA"/>
</dbReference>
<reference evidence="1 2" key="1">
    <citation type="submission" date="2018-04" db="EMBL/GenBank/DDBJ databases">
        <title>Draft genome sequence of Pseudomonas syringae pv. actinidiae biovar 1 strains isolated from kiwifruit in Kagawa prefecture.</title>
        <authorList>
            <person name="Tabuchi M."/>
            <person name="Saito M."/>
            <person name="Fujiwara S."/>
            <person name="Sasa N."/>
            <person name="Akimitsu K."/>
            <person name="Gomi K."/>
            <person name="Konishi-Sugita S."/>
            <person name="Hamano K."/>
            <person name="Kataoka I."/>
        </authorList>
    </citation>
    <scope>NUCLEOTIDE SEQUENCE [LARGE SCALE GENOMIC DNA]</scope>
    <source>
        <strain evidence="1 2">MAFF212206</strain>
    </source>
</reference>
<evidence type="ECO:0000313" key="1">
    <source>
        <dbReference type="EMBL" id="GBH07678.1"/>
    </source>
</evidence>
<comment type="caution">
    <text evidence="1">The sequence shown here is derived from an EMBL/GenBank/DDBJ whole genome shotgun (WGS) entry which is preliminary data.</text>
</comment>
<evidence type="ECO:0000313" key="2">
    <source>
        <dbReference type="Proteomes" id="UP000247480"/>
    </source>
</evidence>
<proteinExistence type="predicted"/>
<organism evidence="1 2">
    <name type="scientific">Pseudomonas syringae pv. actinidiae</name>
    <dbReference type="NCBI Taxonomy" id="103796"/>
    <lineage>
        <taxon>Bacteria</taxon>
        <taxon>Pseudomonadati</taxon>
        <taxon>Pseudomonadota</taxon>
        <taxon>Gammaproteobacteria</taxon>
        <taxon>Pseudomonadales</taxon>
        <taxon>Pseudomonadaceae</taxon>
        <taxon>Pseudomonas</taxon>
        <taxon>Pseudomonas syringae</taxon>
    </lineage>
</organism>
<gene>
    <name evidence="1" type="ORF">KPSA1_01038</name>
</gene>
<protein>
    <submittedName>
        <fullName evidence="1">Uncharacterized protein</fullName>
    </submittedName>
</protein>
<name>A0A2V0QB27_PSESF</name>
<accession>A0A2V0QB27</accession>
<dbReference type="Proteomes" id="UP000247480">
    <property type="component" value="Unassembled WGS sequence"/>
</dbReference>
<dbReference type="AlphaFoldDB" id="A0A2V0QB27"/>
<sequence length="61" mass="6945">MSVYDLKQFQVSRAESPDQYNALFAHALYSIKIERPLELMVVGNYSNLYSASLLDINTSKT</sequence>